<dbReference type="InterPro" id="IPR050862">
    <property type="entry name" value="RdRp_reductase_class-2"/>
</dbReference>
<dbReference type="Proteomes" id="UP000285060">
    <property type="component" value="Unassembled WGS sequence"/>
</dbReference>
<dbReference type="EMBL" id="QUSY01000161">
    <property type="protein sequence ID" value="RHY32117.1"/>
    <property type="molecule type" value="Genomic_DNA"/>
</dbReference>
<dbReference type="PANTHER" id="PTHR43371">
    <property type="entry name" value="VITAMIN B12-DEPENDENT RIBONUCLEOTIDE REDUCTASE"/>
    <property type="match status" value="1"/>
</dbReference>
<organism evidence="5 6">
    <name type="scientific">Aphanomyces invadans</name>
    <dbReference type="NCBI Taxonomy" id="157072"/>
    <lineage>
        <taxon>Eukaryota</taxon>
        <taxon>Sar</taxon>
        <taxon>Stramenopiles</taxon>
        <taxon>Oomycota</taxon>
        <taxon>Saprolegniomycetes</taxon>
        <taxon>Saprolegniales</taxon>
        <taxon>Verrucalvaceae</taxon>
        <taxon>Aphanomyces</taxon>
    </lineage>
</organism>
<evidence type="ECO:0000256" key="4">
    <source>
        <dbReference type="ARBA" id="ARBA00023285"/>
    </source>
</evidence>
<dbReference type="AlphaFoldDB" id="A0A418B2P9"/>
<evidence type="ECO:0000256" key="2">
    <source>
        <dbReference type="ARBA" id="ARBA00022628"/>
    </source>
</evidence>
<accession>A0A418B2P9</accession>
<keyword evidence="4" id="KW-0170">Cobalt</keyword>
<keyword evidence="3" id="KW-0560">Oxidoreductase</keyword>
<dbReference type="Gene3D" id="3.90.1390.10">
    <property type="entry name" value="b-12 dependent (class ii) ribonucleotide reductase, chain A, domain 3"/>
    <property type="match status" value="1"/>
</dbReference>
<dbReference type="VEuPathDB" id="FungiDB:H310_07350"/>
<keyword evidence="2" id="KW-0846">Cobalamin</keyword>
<sequence>MNHIGVCVVSGNVRRTAEIAFGDANDPSYVCLKDYAQHPERAAYGWTSNNSVFATLGMDYAPICHQIVQNGEPGFAWLQNMQEYSRMDGVPDHRDARAAGGNPCLEQTLESYELCCLVETFPANHSTLDEYKETLRYAPLKARFSGTAAVMTMSFHLPRCRGLHELKDWCTQGYAAIQAYDKTYSDFLAIPRSIKTTRCDASMASFGWLRLIRVSYSIKPSGTVSLLAGATPGMHYPESRFYIRRVRLDRASELLPALVAAGYAAVTRRCGEFTGIWRRYQVEPAAEAPNETLVVSIPVDVGENVRTLAQLSAWEQLSLASFLQRYWADNQVSCTIAFDPVLEGSQLEHALAYFQYQLKGVSLLPKVPQGAYAQMPYEEISEATYRTMVAALSPVSFRGIRSRGGPVEVPDRFCDTSSCETK</sequence>
<dbReference type="PANTHER" id="PTHR43371:SF1">
    <property type="entry name" value="RIBONUCLEOSIDE-DIPHOSPHATE REDUCTASE"/>
    <property type="match status" value="1"/>
</dbReference>
<comment type="cofactor">
    <cofactor evidence="1">
        <name>adenosylcob(III)alamin</name>
        <dbReference type="ChEBI" id="CHEBI:18408"/>
    </cofactor>
</comment>
<keyword evidence="6" id="KW-1185">Reference proteome</keyword>
<evidence type="ECO:0000256" key="1">
    <source>
        <dbReference type="ARBA" id="ARBA00001922"/>
    </source>
</evidence>
<name>A0A418B2P9_9STRA</name>
<comment type="caution">
    <text evidence="5">The sequence shown here is derived from an EMBL/GenBank/DDBJ whole genome shotgun (WGS) entry which is preliminary data.</text>
</comment>
<dbReference type="Gene3D" id="3.20.70.20">
    <property type="match status" value="2"/>
</dbReference>
<gene>
    <name evidence="5" type="ORF">DYB32_002850</name>
</gene>
<reference evidence="5 6" key="1">
    <citation type="submission" date="2018-08" db="EMBL/GenBank/DDBJ databases">
        <title>Aphanomyces genome sequencing and annotation.</title>
        <authorList>
            <person name="Minardi D."/>
            <person name="Oidtmann B."/>
            <person name="Van Der Giezen M."/>
            <person name="Studholme D.J."/>
        </authorList>
    </citation>
    <scope>NUCLEOTIDE SEQUENCE [LARGE SCALE GENOMIC DNA]</scope>
    <source>
        <strain evidence="5 6">NJM0002</strain>
    </source>
</reference>
<evidence type="ECO:0000256" key="3">
    <source>
        <dbReference type="ARBA" id="ARBA00023002"/>
    </source>
</evidence>
<evidence type="ECO:0000313" key="6">
    <source>
        <dbReference type="Proteomes" id="UP000285060"/>
    </source>
</evidence>
<dbReference type="GO" id="GO:0031419">
    <property type="term" value="F:cobalamin binding"/>
    <property type="evidence" value="ECO:0007669"/>
    <property type="project" value="UniProtKB-KW"/>
</dbReference>
<evidence type="ECO:0000313" key="5">
    <source>
        <dbReference type="EMBL" id="RHY32117.1"/>
    </source>
</evidence>
<protein>
    <submittedName>
        <fullName evidence="5">Uncharacterized protein</fullName>
    </submittedName>
</protein>
<dbReference type="SUPFAM" id="SSF51998">
    <property type="entry name" value="PFL-like glycyl radical enzymes"/>
    <property type="match status" value="1"/>
</dbReference>
<proteinExistence type="predicted"/>
<dbReference type="GO" id="GO:0004748">
    <property type="term" value="F:ribonucleoside-diphosphate reductase activity, thioredoxin disulfide as acceptor"/>
    <property type="evidence" value="ECO:0007669"/>
    <property type="project" value="TreeGrafter"/>
</dbReference>